<feature type="region of interest" description="Disordered" evidence="1">
    <location>
        <begin position="1"/>
        <end position="28"/>
    </location>
</feature>
<reference evidence="3" key="2">
    <citation type="submission" date="2023-06" db="EMBL/GenBank/DDBJ databases">
        <authorList>
            <consortium name="Lawrence Berkeley National Laboratory"/>
            <person name="Mondo S.J."/>
            <person name="Hensen N."/>
            <person name="Bonometti L."/>
            <person name="Westerberg I."/>
            <person name="Brannstrom I.O."/>
            <person name="Guillou S."/>
            <person name="Cros-Aarteil S."/>
            <person name="Calhoun S."/>
            <person name="Haridas S."/>
            <person name="Kuo A."/>
            <person name="Pangilinan J."/>
            <person name="Riley R."/>
            <person name="Labutti K."/>
            <person name="Andreopoulos B."/>
            <person name="Lipzen A."/>
            <person name="Chen C."/>
            <person name="Yanf M."/>
            <person name="Daum C."/>
            <person name="Ng V."/>
            <person name="Clum A."/>
            <person name="Steindorff A."/>
            <person name="Ohm R."/>
            <person name="Martin F."/>
            <person name="Silar P."/>
            <person name="Natvig D."/>
            <person name="Lalanne C."/>
            <person name="Gautier V."/>
            <person name="Ament-Velasquez S.L."/>
            <person name="Kruys A."/>
            <person name="Hutchinson M.I."/>
            <person name="Powell A.J."/>
            <person name="Barry K."/>
            <person name="Miller A.N."/>
            <person name="Grigoriev I.V."/>
            <person name="Debuchy R."/>
            <person name="Gladieux P."/>
            <person name="Thoren M.H."/>
            <person name="Johannesson H."/>
        </authorList>
    </citation>
    <scope>NUCLEOTIDE SEQUENCE</scope>
    <source>
        <strain evidence="3">CBS 333.67</strain>
    </source>
</reference>
<dbReference type="EMBL" id="JAUDZG010000005">
    <property type="protein sequence ID" value="KAK3304617.1"/>
    <property type="molecule type" value="Genomic_DNA"/>
</dbReference>
<feature type="compositionally biased region" description="Polar residues" evidence="1">
    <location>
        <begin position="9"/>
        <end position="19"/>
    </location>
</feature>
<feature type="region of interest" description="Disordered" evidence="1">
    <location>
        <begin position="348"/>
        <end position="371"/>
    </location>
</feature>
<dbReference type="AlphaFoldDB" id="A0AAJ0GR96"/>
<dbReference type="InterPro" id="IPR013536">
    <property type="entry name" value="WLM_dom"/>
</dbReference>
<evidence type="ECO:0000259" key="2">
    <source>
        <dbReference type="PROSITE" id="PS51397"/>
    </source>
</evidence>
<name>A0AAJ0GR96_9PEZI</name>
<dbReference type="Pfam" id="PF08325">
    <property type="entry name" value="WLM"/>
    <property type="match status" value="1"/>
</dbReference>
<dbReference type="Proteomes" id="UP001273166">
    <property type="component" value="Unassembled WGS sequence"/>
</dbReference>
<sequence length="371" mass="41680">MLDMAEPSPNDTRIDSLNPSDDDESSPVEITLKFPPEKHSQKWVFSSSDTFEHLILSLSLEFPSYDWSKAKALLEKRQPGLKSLYTPSDDAHIPLSTLHDTTLRLLAPQTSALSSLQHQRDAATSWQAKRALARARYARLPAAQRATADDLNYTFHTLRPLPHLPNSARSMAFLERLKADPGIRATMRKHRFSVGLLTEMDPLSHTAASHEGVTRILGLNRNKGEVIELRLRTDAYDGWRDYRVIRKTLCHELAHNVHSEHDAKFWALCKEIEREVERADWKHGGRTVGEEEYAPEREGGQDEGEGEEEGMVMDHGGWEGGTYVLGGGANTEGLSEREIRARAAEARWSNLERATRQSGDGKGESAQEKRG</sequence>
<feature type="domain" description="WLM" evidence="2">
    <location>
        <begin position="146"/>
        <end position="349"/>
    </location>
</feature>
<proteinExistence type="predicted"/>
<feature type="compositionally biased region" description="Acidic residues" evidence="1">
    <location>
        <begin position="301"/>
        <end position="311"/>
    </location>
</feature>
<feature type="compositionally biased region" description="Gly residues" evidence="1">
    <location>
        <begin position="318"/>
        <end position="330"/>
    </location>
</feature>
<evidence type="ECO:0000313" key="3">
    <source>
        <dbReference type="EMBL" id="KAK3304617.1"/>
    </source>
</evidence>
<dbReference type="PANTHER" id="PTHR47795:SF1">
    <property type="entry name" value="DNA-DEPENDENT METALLOPROTEASE WSS1 HOMOLOG 2"/>
    <property type="match status" value="1"/>
</dbReference>
<dbReference type="PANTHER" id="PTHR47795">
    <property type="entry name" value="UBIQUITIN AND WLM DOMAIN-CONTAINING METALLOPROTEASE SPCC1442.07C"/>
    <property type="match status" value="1"/>
</dbReference>
<keyword evidence="4" id="KW-1185">Reference proteome</keyword>
<feature type="region of interest" description="Disordered" evidence="1">
    <location>
        <begin position="283"/>
        <end position="330"/>
    </location>
</feature>
<dbReference type="RefSeq" id="XP_062720397.1">
    <property type="nucleotide sequence ID" value="XM_062870472.1"/>
</dbReference>
<comment type="caution">
    <text evidence="3">The sequence shown here is derived from an EMBL/GenBank/DDBJ whole genome shotgun (WGS) entry which is preliminary data.</text>
</comment>
<protein>
    <submittedName>
        <fullName evidence="3">WLM domain-containing protein</fullName>
    </submittedName>
</protein>
<evidence type="ECO:0000313" key="4">
    <source>
        <dbReference type="Proteomes" id="UP001273166"/>
    </source>
</evidence>
<dbReference type="GO" id="GO:0070628">
    <property type="term" value="F:proteasome binding"/>
    <property type="evidence" value="ECO:0007669"/>
    <property type="project" value="TreeGrafter"/>
</dbReference>
<organism evidence="3 4">
    <name type="scientific">Chaetomium strumarium</name>
    <dbReference type="NCBI Taxonomy" id="1170767"/>
    <lineage>
        <taxon>Eukaryota</taxon>
        <taxon>Fungi</taxon>
        <taxon>Dikarya</taxon>
        <taxon>Ascomycota</taxon>
        <taxon>Pezizomycotina</taxon>
        <taxon>Sordariomycetes</taxon>
        <taxon>Sordariomycetidae</taxon>
        <taxon>Sordariales</taxon>
        <taxon>Chaetomiaceae</taxon>
        <taxon>Chaetomium</taxon>
    </lineage>
</organism>
<accession>A0AAJ0GR96</accession>
<dbReference type="PROSITE" id="PS51397">
    <property type="entry name" value="WLM"/>
    <property type="match status" value="1"/>
</dbReference>
<reference evidence="3" key="1">
    <citation type="journal article" date="2023" name="Mol. Phylogenet. Evol.">
        <title>Genome-scale phylogeny and comparative genomics of the fungal order Sordariales.</title>
        <authorList>
            <person name="Hensen N."/>
            <person name="Bonometti L."/>
            <person name="Westerberg I."/>
            <person name="Brannstrom I.O."/>
            <person name="Guillou S."/>
            <person name="Cros-Aarteil S."/>
            <person name="Calhoun S."/>
            <person name="Haridas S."/>
            <person name="Kuo A."/>
            <person name="Mondo S."/>
            <person name="Pangilinan J."/>
            <person name="Riley R."/>
            <person name="LaButti K."/>
            <person name="Andreopoulos B."/>
            <person name="Lipzen A."/>
            <person name="Chen C."/>
            <person name="Yan M."/>
            <person name="Daum C."/>
            <person name="Ng V."/>
            <person name="Clum A."/>
            <person name="Steindorff A."/>
            <person name="Ohm R.A."/>
            <person name="Martin F."/>
            <person name="Silar P."/>
            <person name="Natvig D.O."/>
            <person name="Lalanne C."/>
            <person name="Gautier V."/>
            <person name="Ament-Velasquez S.L."/>
            <person name="Kruys A."/>
            <person name="Hutchinson M.I."/>
            <person name="Powell A.J."/>
            <person name="Barry K."/>
            <person name="Miller A.N."/>
            <person name="Grigoriev I.V."/>
            <person name="Debuchy R."/>
            <person name="Gladieux P."/>
            <person name="Hiltunen Thoren M."/>
            <person name="Johannesson H."/>
        </authorList>
    </citation>
    <scope>NUCLEOTIDE SEQUENCE</scope>
    <source>
        <strain evidence="3">CBS 333.67</strain>
    </source>
</reference>
<feature type="compositionally biased region" description="Basic and acidic residues" evidence="1">
    <location>
        <begin position="353"/>
        <end position="371"/>
    </location>
</feature>
<dbReference type="GeneID" id="87889301"/>
<gene>
    <name evidence="3" type="ORF">B0T15DRAFT_558496</name>
</gene>
<evidence type="ECO:0000256" key="1">
    <source>
        <dbReference type="SAM" id="MobiDB-lite"/>
    </source>
</evidence>